<feature type="transmembrane region" description="Helical" evidence="1">
    <location>
        <begin position="12"/>
        <end position="37"/>
    </location>
</feature>
<organism evidence="2">
    <name type="scientific">Zooxanthella nutricula</name>
    <dbReference type="NCBI Taxonomy" id="1333877"/>
    <lineage>
        <taxon>Eukaryota</taxon>
        <taxon>Sar</taxon>
        <taxon>Alveolata</taxon>
        <taxon>Dinophyceae</taxon>
        <taxon>Peridiniales</taxon>
        <taxon>Peridiniales incertae sedis</taxon>
        <taxon>Zooxanthella</taxon>
    </lineage>
</organism>
<accession>A0A6U6GRB8</accession>
<sequence length="259" mass="28112">MVFWENDLELSSLAYGLLLGFAGACLSALGLAVWASILHTKRNAAKLLGAESDAVVGKVLGKEITPKAEDTELTQVAGKYQLTKTYYLVHYVFDAVRAGDGVTCRVEVRDRKVPSFVWMALKEGEEVSVRCLKEEPRQCRVAAAAEFEQGGFWAFRVRACIGLALFAAGLASAILCVLDHHIAGGVLYLCAVLVAGGWFAAGRKCLQAVFPRCRPWLQSWSPLWVHAGYVIQKELGKGINPGEDMQAVIAKDITVGLIV</sequence>
<evidence type="ECO:0000313" key="2">
    <source>
        <dbReference type="EMBL" id="CAD9495884.1"/>
    </source>
</evidence>
<feature type="transmembrane region" description="Helical" evidence="1">
    <location>
        <begin position="181"/>
        <end position="201"/>
    </location>
</feature>
<proteinExistence type="predicted"/>
<dbReference type="AlphaFoldDB" id="A0A6U6GRB8"/>
<gene>
    <name evidence="2" type="ORF">BRAN1462_LOCUS3373</name>
</gene>
<reference evidence="2" key="1">
    <citation type="submission" date="2021-01" db="EMBL/GenBank/DDBJ databases">
        <authorList>
            <person name="Corre E."/>
            <person name="Pelletier E."/>
            <person name="Niang G."/>
            <person name="Scheremetjew M."/>
            <person name="Finn R."/>
            <person name="Kale V."/>
            <person name="Holt S."/>
            <person name="Cochrane G."/>
            <person name="Meng A."/>
            <person name="Brown T."/>
            <person name="Cohen L."/>
        </authorList>
    </citation>
    <scope>NUCLEOTIDE SEQUENCE</scope>
    <source>
        <strain evidence="2">RCC3387</strain>
    </source>
</reference>
<keyword evidence="1" id="KW-0472">Membrane</keyword>
<keyword evidence="1" id="KW-0812">Transmembrane</keyword>
<protein>
    <recommendedName>
        <fullName evidence="3">DUF3592 domain-containing protein</fullName>
    </recommendedName>
</protein>
<keyword evidence="1" id="KW-1133">Transmembrane helix</keyword>
<name>A0A6U6GRB8_9DINO</name>
<dbReference type="EMBL" id="HBGW01005117">
    <property type="protein sequence ID" value="CAD9495884.1"/>
    <property type="molecule type" value="Transcribed_RNA"/>
</dbReference>
<feature type="transmembrane region" description="Helical" evidence="1">
    <location>
        <begin position="157"/>
        <end position="175"/>
    </location>
</feature>
<evidence type="ECO:0008006" key="3">
    <source>
        <dbReference type="Google" id="ProtNLM"/>
    </source>
</evidence>
<evidence type="ECO:0000256" key="1">
    <source>
        <dbReference type="SAM" id="Phobius"/>
    </source>
</evidence>